<evidence type="ECO:0000313" key="4">
    <source>
        <dbReference type="EMBL" id="TFK24249.1"/>
    </source>
</evidence>
<dbReference type="InterPro" id="IPR027417">
    <property type="entry name" value="P-loop_NTPase"/>
</dbReference>
<dbReference type="EMBL" id="ML210204">
    <property type="protein sequence ID" value="TFK24249.1"/>
    <property type="molecule type" value="Genomic_DNA"/>
</dbReference>
<protein>
    <recommendedName>
        <fullName evidence="3">Nephrocystin 3-like N-terminal domain-containing protein</fullName>
    </recommendedName>
</protein>
<dbReference type="SUPFAM" id="SSF52540">
    <property type="entry name" value="P-loop containing nucleoside triphosphate hydrolases"/>
    <property type="match status" value="1"/>
</dbReference>
<dbReference type="Proteomes" id="UP000307440">
    <property type="component" value="Unassembled WGS sequence"/>
</dbReference>
<dbReference type="PANTHER" id="PTHR10039:SF14">
    <property type="entry name" value="NACHT DOMAIN-CONTAINING PROTEIN"/>
    <property type="match status" value="1"/>
</dbReference>
<name>A0A5C3KUC9_COPMA</name>
<proteinExistence type="predicted"/>
<reference evidence="4 5" key="1">
    <citation type="journal article" date="2019" name="Nat. Ecol. Evol.">
        <title>Megaphylogeny resolves global patterns of mushroom evolution.</title>
        <authorList>
            <person name="Varga T."/>
            <person name="Krizsan K."/>
            <person name="Foldi C."/>
            <person name="Dima B."/>
            <person name="Sanchez-Garcia M."/>
            <person name="Sanchez-Ramirez S."/>
            <person name="Szollosi G.J."/>
            <person name="Szarkandi J.G."/>
            <person name="Papp V."/>
            <person name="Albert L."/>
            <person name="Andreopoulos W."/>
            <person name="Angelini C."/>
            <person name="Antonin V."/>
            <person name="Barry K.W."/>
            <person name="Bougher N.L."/>
            <person name="Buchanan P."/>
            <person name="Buyck B."/>
            <person name="Bense V."/>
            <person name="Catcheside P."/>
            <person name="Chovatia M."/>
            <person name="Cooper J."/>
            <person name="Damon W."/>
            <person name="Desjardin D."/>
            <person name="Finy P."/>
            <person name="Geml J."/>
            <person name="Haridas S."/>
            <person name="Hughes K."/>
            <person name="Justo A."/>
            <person name="Karasinski D."/>
            <person name="Kautmanova I."/>
            <person name="Kiss B."/>
            <person name="Kocsube S."/>
            <person name="Kotiranta H."/>
            <person name="LaButti K.M."/>
            <person name="Lechner B.E."/>
            <person name="Liimatainen K."/>
            <person name="Lipzen A."/>
            <person name="Lukacs Z."/>
            <person name="Mihaltcheva S."/>
            <person name="Morgado L.N."/>
            <person name="Niskanen T."/>
            <person name="Noordeloos M.E."/>
            <person name="Ohm R.A."/>
            <person name="Ortiz-Santana B."/>
            <person name="Ovrebo C."/>
            <person name="Racz N."/>
            <person name="Riley R."/>
            <person name="Savchenko A."/>
            <person name="Shiryaev A."/>
            <person name="Soop K."/>
            <person name="Spirin V."/>
            <person name="Szebenyi C."/>
            <person name="Tomsovsky M."/>
            <person name="Tulloss R.E."/>
            <person name="Uehling J."/>
            <person name="Grigoriev I.V."/>
            <person name="Vagvolgyi C."/>
            <person name="Papp T."/>
            <person name="Martin F.M."/>
            <person name="Miettinen O."/>
            <person name="Hibbett D.S."/>
            <person name="Nagy L.G."/>
        </authorList>
    </citation>
    <scope>NUCLEOTIDE SEQUENCE [LARGE SCALE GENOMIC DNA]</scope>
    <source>
        <strain evidence="4 5">CBS 121175</strain>
    </source>
</reference>
<evidence type="ECO:0000256" key="2">
    <source>
        <dbReference type="SAM" id="MobiDB-lite"/>
    </source>
</evidence>
<dbReference type="OrthoDB" id="5967843at2759"/>
<evidence type="ECO:0000259" key="3">
    <source>
        <dbReference type="Pfam" id="PF24883"/>
    </source>
</evidence>
<accession>A0A5C3KUC9</accession>
<gene>
    <name evidence="4" type="ORF">FA15DRAFT_669792</name>
</gene>
<evidence type="ECO:0000313" key="5">
    <source>
        <dbReference type="Proteomes" id="UP000307440"/>
    </source>
</evidence>
<keyword evidence="5" id="KW-1185">Reference proteome</keyword>
<organism evidence="4 5">
    <name type="scientific">Coprinopsis marcescibilis</name>
    <name type="common">Agaric fungus</name>
    <name type="synonym">Psathyrella marcescibilis</name>
    <dbReference type="NCBI Taxonomy" id="230819"/>
    <lineage>
        <taxon>Eukaryota</taxon>
        <taxon>Fungi</taxon>
        <taxon>Dikarya</taxon>
        <taxon>Basidiomycota</taxon>
        <taxon>Agaricomycotina</taxon>
        <taxon>Agaricomycetes</taxon>
        <taxon>Agaricomycetidae</taxon>
        <taxon>Agaricales</taxon>
        <taxon>Agaricineae</taxon>
        <taxon>Psathyrellaceae</taxon>
        <taxon>Coprinopsis</taxon>
    </lineage>
</organism>
<keyword evidence="1" id="KW-0677">Repeat</keyword>
<feature type="region of interest" description="Disordered" evidence="2">
    <location>
        <begin position="213"/>
        <end position="234"/>
    </location>
</feature>
<dbReference type="AlphaFoldDB" id="A0A5C3KUC9"/>
<dbReference type="STRING" id="230819.A0A5C3KUC9"/>
<dbReference type="Pfam" id="PF24883">
    <property type="entry name" value="NPHP3_N"/>
    <property type="match status" value="1"/>
</dbReference>
<feature type="domain" description="Nephrocystin 3-like N-terminal" evidence="3">
    <location>
        <begin position="109"/>
        <end position="207"/>
    </location>
</feature>
<dbReference type="InterPro" id="IPR056884">
    <property type="entry name" value="NPHP3-like_N"/>
</dbReference>
<dbReference type="PANTHER" id="PTHR10039">
    <property type="entry name" value="AMELOGENIN"/>
    <property type="match status" value="1"/>
</dbReference>
<sequence length="677" mass="76076">MSAGTLRGRNAKYGNSIHGPTAFEGATNLVFRDTQVITTGGDYINNVTVNLQNSMINSDNPTMRFLLSHCAIEATHDSETAAYAPRCKEGTRTDILHSIMGFVFSGFQSATTLWLSGPAGGGKTCIQREVVKRCMDRGVLAASYFFSTRVEGLDSTRPFATTIALQLSSTIPGLQTLIESAIAGNPSLFSKSLEFQFSKLIAEPLVQLVSQKQAASSPRSRRRLASSDEPEPVSPGQIRVIVIDGLDECQNPEDQIRIVRLLCTILPQHHTLRFKIILASRPEYDIRSTFENPDIKIVTTRIRLEDHNCDTDIEYYLIDSLFEIRATHPSASSLPLDWPSKDAVKQLVANASGQFIYASTFVTFIKNPRRNLMETYKLAMSFHISPSPSGPNPFTHLDSLYTAILKSTWVDLSLLKSLLHGIIVMKSDTPLPELLGGVSASMLDDFYCLSRGTSEAYLCDLHSLVGVPTQGLRTIRFHHKSLEDYLLSPERSGKYHQSPYTTHQQMLKLCCKHLQRWYIGNHNRVRLCGDQAINHAASFWMLHAHTMLDTNGAAAEKLITGDDYAVMPQASLTYACMELQVPHEGLKSMVDQMEQFRTQLHDHSCIRQGRCLSLCQNIRRVHQIGNKIDDFFWDQHPRLAGSWDRYGPAIQPLAIFRRVRFLLYLPDKDWKLYCTGW</sequence>
<evidence type="ECO:0000256" key="1">
    <source>
        <dbReference type="ARBA" id="ARBA00022737"/>
    </source>
</evidence>